<dbReference type="GO" id="GO:0005874">
    <property type="term" value="C:microtubule"/>
    <property type="evidence" value="ECO:0007669"/>
    <property type="project" value="UniProtKB-KW"/>
</dbReference>
<reference evidence="7 8" key="1">
    <citation type="submission" date="2016-10" db="EMBL/GenBank/DDBJ databases">
        <title>Reductive evolution of mitochondrial metabolism and differential evolution of invasion-related proteins in Cryptosporidium.</title>
        <authorList>
            <person name="Liu S."/>
            <person name="Roellig D.M."/>
            <person name="Guo Y."/>
            <person name="Li N."/>
            <person name="Frace M.A."/>
            <person name="Tang K."/>
            <person name="Zhang L."/>
            <person name="Feng Y."/>
            <person name="Xiao L."/>
        </authorList>
    </citation>
    <scope>NUCLEOTIDE SEQUENCE [LARGE SCALE GENOMIC DNA]</scope>
    <source>
        <strain evidence="7">30847</strain>
    </source>
</reference>
<keyword evidence="1 3" id="KW-0547">Nucleotide-binding</keyword>
<keyword evidence="8" id="KW-1185">Reference proteome</keyword>
<organism evidence="7 8">
    <name type="scientific">Cryptosporidium andersoni</name>
    <dbReference type="NCBI Taxonomy" id="117008"/>
    <lineage>
        <taxon>Eukaryota</taxon>
        <taxon>Sar</taxon>
        <taxon>Alveolata</taxon>
        <taxon>Apicomplexa</taxon>
        <taxon>Conoidasida</taxon>
        <taxon>Coccidia</taxon>
        <taxon>Eucoccidiorida</taxon>
        <taxon>Eimeriorina</taxon>
        <taxon>Cryptosporidiidae</taxon>
        <taxon>Cryptosporidium</taxon>
    </lineage>
</organism>
<dbReference type="PANTHER" id="PTHR47972">
    <property type="entry name" value="KINESIN-LIKE PROTEIN KLP-3"/>
    <property type="match status" value="1"/>
</dbReference>
<dbReference type="EMBL" id="LRBS01000057">
    <property type="protein sequence ID" value="OII76559.1"/>
    <property type="molecule type" value="Genomic_DNA"/>
</dbReference>
<dbReference type="InterPro" id="IPR036961">
    <property type="entry name" value="Kinesin_motor_dom_sf"/>
</dbReference>
<keyword evidence="5" id="KW-0175">Coiled coil</keyword>
<evidence type="ECO:0000256" key="4">
    <source>
        <dbReference type="RuleBase" id="RU000394"/>
    </source>
</evidence>
<dbReference type="GO" id="GO:0003777">
    <property type="term" value="F:microtubule motor activity"/>
    <property type="evidence" value="ECO:0007669"/>
    <property type="project" value="InterPro"/>
</dbReference>
<keyword evidence="3 4" id="KW-0505">Motor protein</keyword>
<comment type="similarity">
    <text evidence="3 4">Belongs to the TRAFAC class myosin-kinesin ATPase superfamily. Kinesin family.</text>
</comment>
<dbReference type="InterPro" id="IPR027640">
    <property type="entry name" value="Kinesin-like_fam"/>
</dbReference>
<keyword evidence="4" id="KW-0493">Microtubule</keyword>
<dbReference type="SUPFAM" id="SSF52540">
    <property type="entry name" value="P-loop containing nucleoside triphosphate hydrolases"/>
    <property type="match status" value="1"/>
</dbReference>
<evidence type="ECO:0000259" key="6">
    <source>
        <dbReference type="PROSITE" id="PS50067"/>
    </source>
</evidence>
<comment type="caution">
    <text evidence="7">The sequence shown here is derived from an EMBL/GenBank/DDBJ whole genome shotgun (WGS) entry which is preliminary data.</text>
</comment>
<dbReference type="InterPro" id="IPR019821">
    <property type="entry name" value="Kinesin_motor_CS"/>
</dbReference>
<evidence type="ECO:0000313" key="8">
    <source>
        <dbReference type="Proteomes" id="UP000186804"/>
    </source>
</evidence>
<dbReference type="PROSITE" id="PS00411">
    <property type="entry name" value="KINESIN_MOTOR_1"/>
    <property type="match status" value="1"/>
</dbReference>
<sequence>MYDKQVDKIGLKSSVVNNGSPGLSYESYQEIIENLEKEQKLISNKIEELENNSKQLSEECSILNKKTELVREKEKEDNETLIKIMEESEESERLYGNLQVELKNKINELETRIEQLSNDLEYERSVGDNLKSQCKDLESIKLNTQANLNTLTEKLKIKYWANSARLSLAQQIELANQEILSWKYRLQRCAANINNERKKLFNIVQEIRGNIRVFCRIRPLLPSENKDSCIQYDISEDDSTITIKNNGNRGSSISAFSFDRIFLPKCSQQDVFEEVSQLIQSALDGYNVCIFSYGQTGSGKTHTMLGTPKDEDVGMIPRALNLIFSTIEDMKTKGWNYRSELSAMEVYNENVRDLLQESKGKQVPELRLDQKGGISITGLYIKEVTSAEQVNKMLSIAQGNRAAASTDSNERSSRSHSIIQLKLIGEFTSLTQDENENNENFLYSGQKTNYKVTSTLSLVDLAGSERVNKSNVTGDRLKETQYINRSLSSLRDVILAIALKKDHIPYRNSKLTMLLKDSLGGNSKTAMFVHISPVSSSYSESLSSLRFATTVQTCEINCPKRQHIQNQDS</sequence>
<dbReference type="PRINTS" id="PR00380">
    <property type="entry name" value="KINESINHEAVY"/>
</dbReference>
<dbReference type="PROSITE" id="PS50067">
    <property type="entry name" value="KINESIN_MOTOR_2"/>
    <property type="match status" value="1"/>
</dbReference>
<dbReference type="VEuPathDB" id="CryptoDB:cand_000800"/>
<dbReference type="Pfam" id="PF00225">
    <property type="entry name" value="Kinesin"/>
    <property type="match status" value="1"/>
</dbReference>
<proteinExistence type="inferred from homology"/>
<dbReference type="InterPro" id="IPR001752">
    <property type="entry name" value="Kinesin_motor_dom"/>
</dbReference>
<feature type="coiled-coil region" evidence="5">
    <location>
        <begin position="25"/>
        <end position="154"/>
    </location>
</feature>
<dbReference type="SMART" id="SM00129">
    <property type="entry name" value="KISc"/>
    <property type="match status" value="1"/>
</dbReference>
<evidence type="ECO:0000256" key="3">
    <source>
        <dbReference type="PROSITE-ProRule" id="PRU00283"/>
    </source>
</evidence>
<dbReference type="Gene3D" id="3.40.850.10">
    <property type="entry name" value="Kinesin motor domain"/>
    <property type="match status" value="1"/>
</dbReference>
<dbReference type="GO" id="GO:0007018">
    <property type="term" value="P:microtubule-based movement"/>
    <property type="evidence" value="ECO:0007669"/>
    <property type="project" value="InterPro"/>
</dbReference>
<evidence type="ECO:0000256" key="5">
    <source>
        <dbReference type="SAM" id="Coils"/>
    </source>
</evidence>
<dbReference type="OrthoDB" id="3176171at2759"/>
<dbReference type="InterPro" id="IPR027417">
    <property type="entry name" value="P-loop_NTPase"/>
</dbReference>
<dbReference type="GO" id="GO:0005524">
    <property type="term" value="F:ATP binding"/>
    <property type="evidence" value="ECO:0007669"/>
    <property type="project" value="UniProtKB-UniRule"/>
</dbReference>
<protein>
    <recommendedName>
        <fullName evidence="4">Kinesin-like protein</fullName>
    </recommendedName>
</protein>
<gene>
    <name evidence="7" type="ORF">cand_000800</name>
</gene>
<feature type="binding site" evidence="3">
    <location>
        <begin position="294"/>
        <end position="301"/>
    </location>
    <ligand>
        <name>ATP</name>
        <dbReference type="ChEBI" id="CHEBI:30616"/>
    </ligand>
</feature>
<dbReference type="AlphaFoldDB" id="A0A1J4MR71"/>
<evidence type="ECO:0000256" key="2">
    <source>
        <dbReference type="ARBA" id="ARBA00022840"/>
    </source>
</evidence>
<dbReference type="GeneID" id="92364265"/>
<evidence type="ECO:0000313" key="7">
    <source>
        <dbReference type="EMBL" id="OII76559.1"/>
    </source>
</evidence>
<keyword evidence="2 3" id="KW-0067">ATP-binding</keyword>
<evidence type="ECO:0000256" key="1">
    <source>
        <dbReference type="ARBA" id="ARBA00022741"/>
    </source>
</evidence>
<feature type="domain" description="Kinesin motor" evidence="6">
    <location>
        <begin position="210"/>
        <end position="554"/>
    </location>
</feature>
<name>A0A1J4MR71_9CRYT</name>
<dbReference type="RefSeq" id="XP_067068405.1">
    <property type="nucleotide sequence ID" value="XM_067210330.1"/>
</dbReference>
<dbReference type="GO" id="GO:0008017">
    <property type="term" value="F:microtubule binding"/>
    <property type="evidence" value="ECO:0007669"/>
    <property type="project" value="InterPro"/>
</dbReference>
<accession>A0A1J4MR71</accession>
<dbReference type="Proteomes" id="UP000186804">
    <property type="component" value="Unassembled WGS sequence"/>
</dbReference>